<dbReference type="Proteomes" id="UP000198286">
    <property type="component" value="Plasmid unnamed 1"/>
</dbReference>
<reference evidence="2 3" key="1">
    <citation type="journal article" date="2017" name="Lancet Infect. Dis.">
        <title>Global outbreak of severe Mycobacterium chimaera disease after cardiac surgery: a molecular epidemiological study.</title>
        <authorList>
            <person name="van Ingen J."/>
            <person name="Kohl T."/>
            <person name="Kranzer K."/>
            <person name="Hasse B."/>
            <person name="Keller P."/>
            <person name="Szafranska A."/>
            <person name="Hillemann D."/>
            <person name="Chand M."/>
            <person name="Schreiber P."/>
            <person name="Sommerstein R."/>
            <person name="Berger C."/>
            <person name="Genoni M."/>
            <person name="Ruegg C."/>
            <person name="Troillet N."/>
            <person name="Widmer A.F."/>
            <person name="Becker S.L."/>
            <person name="Herrmann M."/>
            <person name="Eckmanns T."/>
            <person name="Haller S."/>
            <person name="Hoeller C."/>
            <person name="Debast S.B."/>
            <person name="Wolfhagen M.J."/>
            <person name="Hopman J."/>
            <person name="Kluytmans J."/>
            <person name="Langelaar M."/>
            <person name="Notermans D.W."/>
            <person name="ten Oever J."/>
            <person name="van den Barselaar P."/>
            <person name="Vonk A.B.A."/>
            <person name="Vos M.C."/>
            <person name="Ahmed N."/>
            <person name="Brown T."/>
            <person name="Crook D."/>
            <person name="Lamagni T."/>
            <person name="Phin N."/>
            <person name="Smith E.G."/>
            <person name="Zambon M."/>
            <person name="Serr A."/>
            <person name="Goetting T."/>
            <person name="Ebner W."/>
            <person name="Thuermer A."/>
            <person name="Utpatel C."/>
            <person name="Sproer C."/>
            <person name="Bunk B."/>
            <person name="Nubel U."/>
            <person name="Bloemberg G."/>
            <person name="Bottger E."/>
            <person name="Niemann S."/>
            <person name="Wagner D."/>
            <person name="Sax H."/>
        </authorList>
    </citation>
    <scope>NUCLEOTIDE SEQUENCE [LARGE SCALE GENOMIC DNA]</scope>
    <source>
        <strain evidence="2 3">ZUERICH-2</strain>
        <plasmid evidence="2 3">unnamed 1</plasmid>
    </source>
</reference>
<evidence type="ECO:0000313" key="3">
    <source>
        <dbReference type="Proteomes" id="UP000198286"/>
    </source>
</evidence>
<dbReference type="EMBL" id="CP015268">
    <property type="protein sequence ID" value="ASL18183.1"/>
    <property type="molecule type" value="Genomic_DNA"/>
</dbReference>
<keyword evidence="1" id="KW-0472">Membrane</keyword>
<name>A0A7U5MR40_MYCIT</name>
<feature type="transmembrane region" description="Helical" evidence="1">
    <location>
        <begin position="31"/>
        <end position="50"/>
    </location>
</feature>
<keyword evidence="2" id="KW-0614">Plasmid</keyword>
<organism evidence="2 3">
    <name type="scientific">Mycobacterium intracellulare subsp. chimaera</name>
    <dbReference type="NCBI Taxonomy" id="222805"/>
    <lineage>
        <taxon>Bacteria</taxon>
        <taxon>Bacillati</taxon>
        <taxon>Actinomycetota</taxon>
        <taxon>Actinomycetes</taxon>
        <taxon>Mycobacteriales</taxon>
        <taxon>Mycobacteriaceae</taxon>
        <taxon>Mycobacterium</taxon>
        <taxon>Mycobacterium avium complex (MAC)</taxon>
    </lineage>
</organism>
<sequence>MKRTRLYSPVFFAVMAALCLILFVVNVIHGTWLGLISTGGLAVLMGYRAWSGRRRTNQQ</sequence>
<keyword evidence="1" id="KW-1133">Transmembrane helix</keyword>
<keyword evidence="1" id="KW-0812">Transmembrane</keyword>
<protein>
    <submittedName>
        <fullName evidence="2">Membrane protein</fullName>
    </submittedName>
</protein>
<evidence type="ECO:0000256" key="1">
    <source>
        <dbReference type="SAM" id="Phobius"/>
    </source>
</evidence>
<accession>A0A7U5MR40</accession>
<dbReference type="AlphaFoldDB" id="A0A7U5MR40"/>
<evidence type="ECO:0000313" key="2">
    <source>
        <dbReference type="EMBL" id="ASL18183.1"/>
    </source>
</evidence>
<feature type="transmembrane region" description="Helical" evidence="1">
    <location>
        <begin position="7"/>
        <end position="25"/>
    </location>
</feature>
<geneLocation type="plasmid" evidence="2 3">
    <name>unnamed 1</name>
</geneLocation>
<gene>
    <name evidence="2" type="ORF">MYCOZU2_05838</name>
</gene>
<proteinExistence type="predicted"/>